<dbReference type="InParanoid" id="A0A7N5ZUC8"/>
<dbReference type="SUPFAM" id="SSF57302">
    <property type="entry name" value="Snake toxin-like"/>
    <property type="match status" value="1"/>
</dbReference>
<dbReference type="OrthoDB" id="8846122at2759"/>
<dbReference type="InterPro" id="IPR035076">
    <property type="entry name" value="Toxin/TOLIP"/>
</dbReference>
<evidence type="ECO:0000259" key="1">
    <source>
        <dbReference type="Pfam" id="PF00087"/>
    </source>
</evidence>
<dbReference type="Pfam" id="PF00087">
    <property type="entry name" value="Toxin_TOLIP"/>
    <property type="match status" value="1"/>
</dbReference>
<dbReference type="Proteomes" id="UP000265040">
    <property type="component" value="Chromosome 2"/>
</dbReference>
<feature type="domain" description="Snake toxin/toxin-like" evidence="1">
    <location>
        <begin position="20"/>
        <end position="90"/>
    </location>
</feature>
<keyword evidence="3" id="KW-1185">Reference proteome</keyword>
<name>A0A7N5ZUC8_ANATE</name>
<proteinExistence type="predicted"/>
<organism evidence="2 3">
    <name type="scientific">Anabas testudineus</name>
    <name type="common">Climbing perch</name>
    <name type="synonym">Anthias testudineus</name>
    <dbReference type="NCBI Taxonomy" id="64144"/>
    <lineage>
        <taxon>Eukaryota</taxon>
        <taxon>Metazoa</taxon>
        <taxon>Chordata</taxon>
        <taxon>Craniata</taxon>
        <taxon>Vertebrata</taxon>
        <taxon>Euteleostomi</taxon>
        <taxon>Actinopterygii</taxon>
        <taxon>Neopterygii</taxon>
        <taxon>Teleostei</taxon>
        <taxon>Neoteleostei</taxon>
        <taxon>Acanthomorphata</taxon>
        <taxon>Anabantaria</taxon>
        <taxon>Anabantiformes</taxon>
        <taxon>Anabantoidei</taxon>
        <taxon>Anabantidae</taxon>
        <taxon>Anabas</taxon>
    </lineage>
</organism>
<evidence type="ECO:0000313" key="3">
    <source>
        <dbReference type="Proteomes" id="UP000265040"/>
    </source>
</evidence>
<accession>A0A7N5ZUC8</accession>
<dbReference type="GeneTree" id="ENSGT00920000150296"/>
<reference evidence="2" key="2">
    <citation type="submission" date="2025-08" db="UniProtKB">
        <authorList>
            <consortium name="Ensembl"/>
        </authorList>
    </citation>
    <scope>IDENTIFICATION</scope>
</reference>
<evidence type="ECO:0000313" key="2">
    <source>
        <dbReference type="Ensembl" id="ENSATEP00000038813.1"/>
    </source>
</evidence>
<dbReference type="AlphaFoldDB" id="A0A7N5ZUC8"/>
<protein>
    <recommendedName>
        <fullName evidence="1">Snake toxin/toxin-like domain-containing protein</fullName>
    </recommendedName>
</protein>
<reference evidence="2" key="3">
    <citation type="submission" date="2025-09" db="UniProtKB">
        <authorList>
            <consortium name="Ensembl"/>
        </authorList>
    </citation>
    <scope>IDENTIFICATION</scope>
</reference>
<sequence length="90" mass="9871">MSSLRTEQNKQGKTACLLALKCNRCVPASTGGGCFTTVEICQKDEDVCASVIITFPKYSYFKRCMKASDAFALTTISSFQVFTCSTDRCN</sequence>
<dbReference type="InterPro" id="IPR045860">
    <property type="entry name" value="Snake_toxin-like_sf"/>
</dbReference>
<dbReference type="Ensembl" id="ENSATET00000038100.2">
    <property type="protein sequence ID" value="ENSATEP00000038813.1"/>
    <property type="gene ID" value="ENSATEG00000008265.3"/>
</dbReference>
<reference evidence="2" key="1">
    <citation type="submission" date="2021-04" db="EMBL/GenBank/DDBJ databases">
        <authorList>
            <consortium name="Wellcome Sanger Institute Data Sharing"/>
        </authorList>
    </citation>
    <scope>NUCLEOTIDE SEQUENCE [LARGE SCALE GENOMIC DNA]</scope>
</reference>